<dbReference type="STRING" id="74649.A0A2P6PMU5"/>
<dbReference type="Proteomes" id="UP000238479">
    <property type="component" value="Chromosome 6"/>
</dbReference>
<dbReference type="OMA" id="FAILWYR"/>
<reference evidence="2 3" key="1">
    <citation type="journal article" date="2018" name="Nat. Genet.">
        <title>The Rosa genome provides new insights in the design of modern roses.</title>
        <authorList>
            <person name="Bendahmane M."/>
        </authorList>
    </citation>
    <scope>NUCLEOTIDE SEQUENCE [LARGE SCALE GENOMIC DNA]</scope>
    <source>
        <strain evidence="3">cv. Old Blush</strain>
    </source>
</reference>
<protein>
    <submittedName>
        <fullName evidence="2">Uncharacterized protein</fullName>
    </submittedName>
</protein>
<dbReference type="OrthoDB" id="1934999at2759"/>
<gene>
    <name evidence="2" type="ORF">RchiOBHm_Chr6g0259351</name>
</gene>
<proteinExistence type="predicted"/>
<feature type="transmembrane region" description="Helical" evidence="1">
    <location>
        <begin position="185"/>
        <end position="206"/>
    </location>
</feature>
<feature type="transmembrane region" description="Helical" evidence="1">
    <location>
        <begin position="118"/>
        <end position="140"/>
    </location>
</feature>
<feature type="transmembrane region" description="Helical" evidence="1">
    <location>
        <begin position="212"/>
        <end position="233"/>
    </location>
</feature>
<keyword evidence="3" id="KW-1185">Reference proteome</keyword>
<organism evidence="2 3">
    <name type="scientific">Rosa chinensis</name>
    <name type="common">China rose</name>
    <dbReference type="NCBI Taxonomy" id="74649"/>
    <lineage>
        <taxon>Eukaryota</taxon>
        <taxon>Viridiplantae</taxon>
        <taxon>Streptophyta</taxon>
        <taxon>Embryophyta</taxon>
        <taxon>Tracheophyta</taxon>
        <taxon>Spermatophyta</taxon>
        <taxon>Magnoliopsida</taxon>
        <taxon>eudicotyledons</taxon>
        <taxon>Gunneridae</taxon>
        <taxon>Pentapetalae</taxon>
        <taxon>rosids</taxon>
        <taxon>fabids</taxon>
        <taxon>Rosales</taxon>
        <taxon>Rosaceae</taxon>
        <taxon>Rosoideae</taxon>
        <taxon>Rosoideae incertae sedis</taxon>
        <taxon>Rosa</taxon>
    </lineage>
</organism>
<keyword evidence="1" id="KW-1133">Transmembrane helix</keyword>
<evidence type="ECO:0000313" key="3">
    <source>
        <dbReference type="Proteomes" id="UP000238479"/>
    </source>
</evidence>
<dbReference type="AlphaFoldDB" id="A0A2P6PMU5"/>
<dbReference type="EMBL" id="PDCK01000044">
    <property type="protein sequence ID" value="PRQ23254.1"/>
    <property type="molecule type" value="Genomic_DNA"/>
</dbReference>
<evidence type="ECO:0000256" key="1">
    <source>
        <dbReference type="SAM" id="Phobius"/>
    </source>
</evidence>
<evidence type="ECO:0000313" key="2">
    <source>
        <dbReference type="EMBL" id="PRQ23254.1"/>
    </source>
</evidence>
<comment type="caution">
    <text evidence="2">The sequence shown here is derived from an EMBL/GenBank/DDBJ whole genome shotgun (WGS) entry which is preliminary data.</text>
</comment>
<keyword evidence="1" id="KW-0472">Membrane</keyword>
<name>A0A2P6PMU5_ROSCH</name>
<dbReference type="Gramene" id="PRQ23254">
    <property type="protein sequence ID" value="PRQ23254"/>
    <property type="gene ID" value="RchiOBHm_Chr6g0259351"/>
</dbReference>
<keyword evidence="1" id="KW-0812">Transmembrane</keyword>
<dbReference type="PANTHER" id="PTHR36000">
    <property type="entry name" value="DEFECTIVE 1273 PROTEIN, PUTATIVE-RELATED"/>
    <property type="match status" value="1"/>
</dbReference>
<accession>A0A2P6PMU5</accession>
<sequence length="259" mass="28879">MTTLYPCHLFSASAHLQASAKFAALNNKPPNSTHGFKKGLAQFSEVHAFGLSVKPSRLLQNSRYNISCAVNMTAGQSDDPGQIKFDHLIAKARKLWESSPQPVKMFPWKRAGLNFIQLILDLVLAVAKYLCVPLLVVSSLSEMSYCAQERKLFFVPVPVIIGMAIAEVLKLAALDVSPLLKDAEIPWHLFVMAIFFTLLKLPGPYYPFWGRIIIPHIANGGLVRTLWFAFLWYRRPRKASTTASSHHSDSGSQSEPNEL</sequence>
<feature type="transmembrane region" description="Helical" evidence="1">
    <location>
        <begin position="152"/>
        <end position="173"/>
    </location>
</feature>
<dbReference type="PANTHER" id="PTHR36000:SF2">
    <property type="entry name" value="DEFECTIVE 1273 PROTEIN, PUTATIVE-RELATED"/>
    <property type="match status" value="1"/>
</dbReference>